<comment type="caution">
    <text evidence="1">The sequence shown here is derived from an EMBL/GenBank/DDBJ whole genome shotgun (WGS) entry which is preliminary data.</text>
</comment>
<dbReference type="Proteomes" id="UP000244523">
    <property type="component" value="Unassembled WGS sequence"/>
</dbReference>
<keyword evidence="2" id="KW-1185">Reference proteome</keyword>
<name>A0A2T6KM39_9RHOB</name>
<proteinExistence type="predicted"/>
<dbReference type="EMBL" id="QBUD01000002">
    <property type="protein sequence ID" value="PUB17254.1"/>
    <property type="molecule type" value="Genomic_DNA"/>
</dbReference>
<organism evidence="1 2">
    <name type="scientific">Yoonia sediminilitoris</name>
    <dbReference type="NCBI Taxonomy" id="1286148"/>
    <lineage>
        <taxon>Bacteria</taxon>
        <taxon>Pseudomonadati</taxon>
        <taxon>Pseudomonadota</taxon>
        <taxon>Alphaproteobacteria</taxon>
        <taxon>Rhodobacterales</taxon>
        <taxon>Paracoccaceae</taxon>
        <taxon>Yoonia</taxon>
    </lineage>
</organism>
<reference evidence="1 2" key="1">
    <citation type="submission" date="2018-04" db="EMBL/GenBank/DDBJ databases">
        <title>Genomic Encyclopedia of Archaeal and Bacterial Type Strains, Phase II (KMG-II): from individual species to whole genera.</title>
        <authorList>
            <person name="Goeker M."/>
        </authorList>
    </citation>
    <scope>NUCLEOTIDE SEQUENCE [LARGE SCALE GENOMIC DNA]</scope>
    <source>
        <strain evidence="1 2">DSM 29955</strain>
    </source>
</reference>
<evidence type="ECO:0000313" key="1">
    <source>
        <dbReference type="EMBL" id="PUB17254.1"/>
    </source>
</evidence>
<sequence>MQLNVAHVLMADPEGIHLVRLKASKGSPFEICYHRRL</sequence>
<accession>A0A2T6KM39</accession>
<evidence type="ECO:0000313" key="2">
    <source>
        <dbReference type="Proteomes" id="UP000244523"/>
    </source>
</evidence>
<dbReference type="AlphaFoldDB" id="A0A2T6KM39"/>
<gene>
    <name evidence="1" type="ORF">C8N45_102265</name>
</gene>
<protein>
    <submittedName>
        <fullName evidence="1">Uncharacterized protein</fullName>
    </submittedName>
</protein>